<dbReference type="Proteomes" id="UP000001492">
    <property type="component" value="Chromosome 2"/>
</dbReference>
<dbReference type="OrthoDB" id="9784936at2"/>
<dbReference type="eggNOG" id="COG1413">
    <property type="taxonomic scope" value="Bacteria"/>
</dbReference>
<accession>E8RUN8</accession>
<evidence type="ECO:0000256" key="1">
    <source>
        <dbReference type="SAM" id="MobiDB-lite"/>
    </source>
</evidence>
<organism evidence="3 4">
    <name type="scientific">Asticcacaulis excentricus (strain ATCC 15261 / DSM 4724 / KCTC 12464 / NCIMB 9791 / VKM B-1370 / CB 48)</name>
    <dbReference type="NCBI Taxonomy" id="573065"/>
    <lineage>
        <taxon>Bacteria</taxon>
        <taxon>Pseudomonadati</taxon>
        <taxon>Pseudomonadota</taxon>
        <taxon>Alphaproteobacteria</taxon>
        <taxon>Caulobacterales</taxon>
        <taxon>Caulobacteraceae</taxon>
        <taxon>Asticcacaulis</taxon>
    </lineage>
</organism>
<evidence type="ECO:0000313" key="3">
    <source>
        <dbReference type="EMBL" id="ADU14088.1"/>
    </source>
</evidence>
<dbReference type="InterPro" id="IPR025139">
    <property type="entry name" value="DUF4062"/>
</dbReference>
<dbReference type="HOGENOM" id="CLU_344416_0_0_5"/>
<dbReference type="RefSeq" id="WP_013479915.1">
    <property type="nucleotide sequence ID" value="NC_014817.1"/>
</dbReference>
<feature type="domain" description="DUF4062" evidence="2">
    <location>
        <begin position="8"/>
        <end position="102"/>
    </location>
</feature>
<feature type="region of interest" description="Disordered" evidence="1">
    <location>
        <begin position="180"/>
        <end position="204"/>
    </location>
</feature>
<sequence length="821" mass="92528">MDKFKVIRIFIGSPGGLAEEREAALKVLDEVNRANSEHWQCHFKLFGWENTIPGYVRPQSKINEDLDKCKYFIGVLWNRWGSKPSTDPDGYTSGFEEEYVRAEQRIHAGQMKDLALYFKHVDVPTGFKPDDELEKVITFRQKCIDEKRPFFKDFSDLNEFRDLVREKLIEIGWQETEIFADGSQKNNDAEQTPPPTADAVDTSSSTDYHLLDPEAIVFLSDICKRSSDWDQTQPFDVARFRLIASAVSRQGNDDRPIGNHDANLIYRFAEDGTFSRQEYRALVDCGIHGFENQNVPLWRWLAASAVDGDDPFERVRWHAIVGDKQEQKQALKILDRAAQPIPALSDLTVRDTLNAWFFGEKDESAFTAILQFLTSNAREEDIPLIDGISASLSEGRKEKVEAAVVGILAKSSAIAAINRVLSVGISLLDSDVVGAIFSQPELLDTGTLIECLAAKPDNLRLEAAKLLFLRDEIPLDQAQALVSDGSLEIRFVAAERLRKLGHPLSADLLKKALTVERQRNALLFNAFAPRETDSTFLNRYEFNRLSEMTLQDLRKETYNNGALAGRDLGAMYKTYARTLAPEIRQNLQDGFAAYYADGIATMEAALGPSATRSEQMRKLEDFTRNTNTTYALEALCSLGKREDLPLVRQVIDTMKVDASDSVLTFLGKFGQWSDVPRISALGDGNQAPSGILITRMPSMPENKAAAIVAVGKERVSDVLKLTVDPSIRRAIARVLPLVVISRLNDDILLQQFNNEDDRYRVIFALKCVLALSKLRLKALLDRYLTVEDKRYYNSVHWLDLGRSFPTDLARTIARRHLLTVF</sequence>
<dbReference type="AlphaFoldDB" id="E8RUN8"/>
<evidence type="ECO:0000259" key="2">
    <source>
        <dbReference type="Pfam" id="PF13271"/>
    </source>
</evidence>
<reference evidence="4" key="1">
    <citation type="submission" date="2010-12" db="EMBL/GenBank/DDBJ databases">
        <title>Complete sequence of chromosome 2 of Asticcacaulis excentricus CB 48.</title>
        <authorList>
            <consortium name="US DOE Joint Genome Institute"/>
            <person name="Lucas S."/>
            <person name="Copeland A."/>
            <person name="Lapidus A."/>
            <person name="Cheng J.-F."/>
            <person name="Bruce D."/>
            <person name="Goodwin L."/>
            <person name="Pitluck S."/>
            <person name="Teshima H."/>
            <person name="Davenport K."/>
            <person name="Detter J.C."/>
            <person name="Han C."/>
            <person name="Tapia R."/>
            <person name="Land M."/>
            <person name="Hauser L."/>
            <person name="Jeffries C."/>
            <person name="Kyrpides N."/>
            <person name="Ivanova N."/>
            <person name="Ovchinnikova G."/>
            <person name="Brun Y.V."/>
            <person name="Woyke T."/>
        </authorList>
    </citation>
    <scope>NUCLEOTIDE SEQUENCE [LARGE SCALE GENOMIC DNA]</scope>
    <source>
        <strain evidence="4">ATCC 15261 / DSM 4724 / KCTC 12464 / NCIMB 9791 / VKM B-1370 / CB 48</strain>
    </source>
</reference>
<keyword evidence="4" id="KW-1185">Reference proteome</keyword>
<proteinExistence type="predicted"/>
<gene>
    <name evidence="3" type="ordered locus">Astex_2437</name>
</gene>
<dbReference type="EMBL" id="CP002396">
    <property type="protein sequence ID" value="ADU14088.1"/>
    <property type="molecule type" value="Genomic_DNA"/>
</dbReference>
<dbReference type="Pfam" id="PF13271">
    <property type="entry name" value="DUF4062"/>
    <property type="match status" value="1"/>
</dbReference>
<evidence type="ECO:0000313" key="4">
    <source>
        <dbReference type="Proteomes" id="UP000001492"/>
    </source>
</evidence>
<name>E8RUN8_ASTEC</name>
<protein>
    <recommendedName>
        <fullName evidence="2">DUF4062 domain-containing protein</fullName>
    </recommendedName>
</protein>
<dbReference type="KEGG" id="aex:Astex_2437"/>